<dbReference type="Gene3D" id="1.20.1250.20">
    <property type="entry name" value="MFS general substrate transporter like domains"/>
    <property type="match status" value="3"/>
</dbReference>
<evidence type="ECO:0000256" key="3">
    <source>
        <dbReference type="ARBA" id="ARBA00022448"/>
    </source>
</evidence>
<dbReference type="Proteomes" id="UP000472269">
    <property type="component" value="Unplaced"/>
</dbReference>
<dbReference type="PROSITE" id="PS50850">
    <property type="entry name" value="MFS"/>
    <property type="match status" value="1"/>
</dbReference>
<dbReference type="InterPro" id="IPR020846">
    <property type="entry name" value="MFS_dom"/>
</dbReference>
<dbReference type="Pfam" id="PF07690">
    <property type="entry name" value="MFS_1"/>
    <property type="match status" value="1"/>
</dbReference>
<evidence type="ECO:0000256" key="1">
    <source>
        <dbReference type="ARBA" id="ARBA00004477"/>
    </source>
</evidence>
<evidence type="ECO:0000256" key="7">
    <source>
        <dbReference type="ARBA" id="ARBA00022824"/>
    </source>
</evidence>
<dbReference type="PANTHER" id="PTHR43184">
    <property type="entry name" value="MAJOR FACILITATOR SUPERFAMILY TRANSPORTER 16, ISOFORM B"/>
    <property type="match status" value="1"/>
</dbReference>
<dbReference type="SUPFAM" id="SSF103473">
    <property type="entry name" value="MFS general substrate transporter"/>
    <property type="match status" value="1"/>
</dbReference>
<evidence type="ECO:0000256" key="6">
    <source>
        <dbReference type="ARBA" id="ARBA00022692"/>
    </source>
</evidence>
<accession>A0A663LTB5</accession>
<dbReference type="GO" id="GO:0035435">
    <property type="term" value="P:phosphate ion transmembrane transport"/>
    <property type="evidence" value="ECO:0007669"/>
    <property type="project" value="TreeGrafter"/>
</dbReference>
<protein>
    <recommendedName>
        <fullName evidence="12">Glucose-6-phosphate exchanger SLC37A2</fullName>
    </recommendedName>
    <alternativeName>
        <fullName evidence="13">Solute carrier family 37 member 2</fullName>
    </alternativeName>
</protein>
<dbReference type="InterPro" id="IPR036259">
    <property type="entry name" value="MFS_trans_sf"/>
</dbReference>
<evidence type="ECO:0000256" key="5">
    <source>
        <dbReference type="ARBA" id="ARBA00022597"/>
    </source>
</evidence>
<name>A0A663LTB5_ATHCN</name>
<comment type="catalytic activity">
    <reaction evidence="11">
        <text>D-glucose 6-phosphate(in) + phosphate(out) = D-glucose 6-phosphate(out) + phosphate(in)</text>
        <dbReference type="Rhea" id="RHEA:71535"/>
        <dbReference type="ChEBI" id="CHEBI:43474"/>
        <dbReference type="ChEBI" id="CHEBI:61548"/>
    </reaction>
</comment>
<feature type="domain" description="Major facilitator superfamily (MFS) profile" evidence="16">
    <location>
        <begin position="20"/>
        <end position="491"/>
    </location>
</feature>
<evidence type="ECO:0000256" key="4">
    <source>
        <dbReference type="ARBA" id="ARBA00022449"/>
    </source>
</evidence>
<reference evidence="17" key="2">
    <citation type="submission" date="2025-09" db="UniProtKB">
        <authorList>
            <consortium name="Ensembl"/>
        </authorList>
    </citation>
    <scope>IDENTIFICATION</scope>
</reference>
<dbReference type="CDD" id="cd17344">
    <property type="entry name" value="MFS_SLC37A1_2"/>
    <property type="match status" value="1"/>
</dbReference>
<evidence type="ECO:0000256" key="9">
    <source>
        <dbReference type="ARBA" id="ARBA00023136"/>
    </source>
</evidence>
<keyword evidence="18" id="KW-1185">Reference proteome</keyword>
<evidence type="ECO:0000256" key="12">
    <source>
        <dbReference type="ARBA" id="ARBA00039218"/>
    </source>
</evidence>
<reference evidence="17" key="1">
    <citation type="submission" date="2025-08" db="UniProtKB">
        <authorList>
            <consortium name="Ensembl"/>
        </authorList>
    </citation>
    <scope>IDENTIFICATION</scope>
</reference>
<dbReference type="PANTHER" id="PTHR43184:SF9">
    <property type="entry name" value="GLUCOSE-6-PHOSPHATE EXCHANGER SLC37A2"/>
    <property type="match status" value="1"/>
</dbReference>
<evidence type="ECO:0000259" key="16">
    <source>
        <dbReference type="PROSITE" id="PS50850"/>
    </source>
</evidence>
<organism evidence="17 18">
    <name type="scientific">Athene cunicularia</name>
    <name type="common">Burrowing owl</name>
    <name type="synonym">Speotyto cunicularia</name>
    <dbReference type="NCBI Taxonomy" id="194338"/>
    <lineage>
        <taxon>Eukaryota</taxon>
        <taxon>Metazoa</taxon>
        <taxon>Chordata</taxon>
        <taxon>Craniata</taxon>
        <taxon>Vertebrata</taxon>
        <taxon>Euteleostomi</taxon>
        <taxon>Archelosauria</taxon>
        <taxon>Archosauria</taxon>
        <taxon>Dinosauria</taxon>
        <taxon>Saurischia</taxon>
        <taxon>Theropoda</taxon>
        <taxon>Coelurosauria</taxon>
        <taxon>Aves</taxon>
        <taxon>Neognathae</taxon>
        <taxon>Neoaves</taxon>
        <taxon>Telluraves</taxon>
        <taxon>Strigiformes</taxon>
        <taxon>Strigidae</taxon>
        <taxon>Athene</taxon>
    </lineage>
</organism>
<dbReference type="GO" id="GO:0005789">
    <property type="term" value="C:endoplasmic reticulum membrane"/>
    <property type="evidence" value="ECO:0007669"/>
    <property type="project" value="TreeGrafter"/>
</dbReference>
<keyword evidence="5" id="KW-0762">Sugar transport</keyword>
<keyword evidence="4" id="KW-0050">Antiport</keyword>
<feature type="transmembrane region" description="Helical" evidence="15">
    <location>
        <begin position="106"/>
        <end position="128"/>
    </location>
</feature>
<evidence type="ECO:0000256" key="15">
    <source>
        <dbReference type="SAM" id="Phobius"/>
    </source>
</evidence>
<feature type="transmembrane region" description="Helical" evidence="15">
    <location>
        <begin position="134"/>
        <end position="162"/>
    </location>
</feature>
<comment type="similarity">
    <text evidence="2">Belongs to the major facilitator superfamily. Organophosphate:Pi antiporter (OPA) (TC 2.A.1.4) family.</text>
</comment>
<evidence type="ECO:0000256" key="10">
    <source>
        <dbReference type="ARBA" id="ARBA00023180"/>
    </source>
</evidence>
<comment type="subcellular location">
    <subcellularLocation>
        <location evidence="1">Endoplasmic reticulum membrane</location>
        <topology evidence="1">Multi-pass membrane protein</topology>
    </subcellularLocation>
</comment>
<evidence type="ECO:0000256" key="13">
    <source>
        <dbReference type="ARBA" id="ARBA00042041"/>
    </source>
</evidence>
<dbReference type="AlphaFoldDB" id="A0A663LTB5"/>
<evidence type="ECO:0000256" key="14">
    <source>
        <dbReference type="SAM" id="MobiDB-lite"/>
    </source>
</evidence>
<gene>
    <name evidence="17" type="primary">SLC37A2</name>
</gene>
<proteinExistence type="inferred from homology"/>
<feature type="transmembrane region" description="Helical" evidence="15">
    <location>
        <begin position="285"/>
        <end position="306"/>
    </location>
</feature>
<feature type="compositionally biased region" description="Polar residues" evidence="14">
    <location>
        <begin position="243"/>
        <end position="261"/>
    </location>
</feature>
<feature type="region of interest" description="Disordered" evidence="14">
    <location>
        <begin position="231"/>
        <end position="268"/>
    </location>
</feature>
<keyword evidence="8 15" id="KW-1133">Transmembrane helix</keyword>
<sequence length="491" mass="52553">RSLTSPLLSPCRYRGLTLVLTFLCYTSYHLSRKPISIVKSQLHPNCSALGPNPRNDSNSSTWCSWAPFDGDNYKELFGALDNAFLVAYAIGMFISGIFGERLPLRYYLSGGMVLSGLFTALFGLGYFWDIHVLWYFIVMQVCNGLVQTTGWPSVVACVGNWFGKGKRGLIMGIWNSHTSVGNILGSLIAGVWVSSAWGLSFVVPGIIIAVMGIICFFFLVECECPSSGSHLGSESDNSDPEAVTSNEGPLSISGQSSTDCSDSPKEPAEEPEAISFLGALRIPGVVEFSLCLLFAKLVSYTFLYWLPLYIVNVAHFGAKEAGDLSTLFDVGGILGGIFAGLISDYTGGRATTCCVMLVIAAPMVSYDSGIPLSLQGTHESLKGNAKALSTVTAIIDGTGSIGAALGPLLAGLISPTGWNNVFYMLIAADVLACLVGPRSASCYPGYSRGPFLQPARWWRARAVLGRQGDSQSQTSVSIHLAFPSDLLHTRF</sequence>
<dbReference type="InterPro" id="IPR011701">
    <property type="entry name" value="MFS"/>
</dbReference>
<dbReference type="InterPro" id="IPR000849">
    <property type="entry name" value="Sugar_P_transporter"/>
</dbReference>
<keyword evidence="3" id="KW-0813">Transport</keyword>
<evidence type="ECO:0000313" key="18">
    <source>
        <dbReference type="Proteomes" id="UP000472269"/>
    </source>
</evidence>
<dbReference type="Ensembl" id="ENSACUT00000002941.1">
    <property type="protein sequence ID" value="ENSACUP00000002768.1"/>
    <property type="gene ID" value="ENSACUG00000001796.1"/>
</dbReference>
<evidence type="ECO:0000256" key="8">
    <source>
        <dbReference type="ARBA" id="ARBA00022989"/>
    </source>
</evidence>
<keyword evidence="9 15" id="KW-0472">Membrane</keyword>
<keyword evidence="10" id="KW-0325">Glycoprotein</keyword>
<evidence type="ECO:0000256" key="2">
    <source>
        <dbReference type="ARBA" id="ARBA00009598"/>
    </source>
</evidence>
<feature type="transmembrane region" description="Helical" evidence="15">
    <location>
        <begin position="76"/>
        <end position="99"/>
    </location>
</feature>
<dbReference type="PIRSF" id="PIRSF002808">
    <property type="entry name" value="Hexose_phosphate_transp"/>
    <property type="match status" value="1"/>
</dbReference>
<dbReference type="GO" id="GO:0061513">
    <property type="term" value="F:glucose 6-phosphate:phosphate antiporter activity"/>
    <property type="evidence" value="ECO:0007669"/>
    <property type="project" value="InterPro"/>
</dbReference>
<keyword evidence="6 15" id="KW-0812">Transmembrane</keyword>
<evidence type="ECO:0000256" key="11">
    <source>
        <dbReference type="ARBA" id="ARBA00034251"/>
    </source>
</evidence>
<feature type="transmembrane region" description="Helical" evidence="15">
    <location>
        <begin position="174"/>
        <end position="193"/>
    </location>
</feature>
<dbReference type="FunFam" id="1.20.1250.20:FF:000028">
    <property type="entry name" value="Sugar phosphate exchanger 3 isoform 1"/>
    <property type="match status" value="1"/>
</dbReference>
<evidence type="ECO:0000313" key="17">
    <source>
        <dbReference type="Ensembl" id="ENSACUP00000002768.1"/>
    </source>
</evidence>
<dbReference type="InterPro" id="IPR044740">
    <property type="entry name" value="SLC37A1_2"/>
</dbReference>
<feature type="transmembrane region" description="Helical" evidence="15">
    <location>
        <begin position="199"/>
        <end position="220"/>
    </location>
</feature>
<keyword evidence="7" id="KW-0256">Endoplasmic reticulum</keyword>